<keyword evidence="2" id="KW-0812">Transmembrane</keyword>
<gene>
    <name evidence="3" type="ORF">ENSA7_27060</name>
</gene>
<evidence type="ECO:0000256" key="2">
    <source>
        <dbReference type="SAM" id="Phobius"/>
    </source>
</evidence>
<dbReference type="RefSeq" id="WP_106089723.1">
    <property type="nucleotide sequence ID" value="NZ_PVNL01000051.1"/>
</dbReference>
<comment type="caution">
    <text evidence="3">The sequence shown here is derived from an EMBL/GenBank/DDBJ whole genome shotgun (WGS) entry which is preliminary data.</text>
</comment>
<dbReference type="OrthoDB" id="10009324at2"/>
<evidence type="ECO:0000313" key="3">
    <source>
        <dbReference type="EMBL" id="PRQ07716.1"/>
    </source>
</evidence>
<feature type="transmembrane region" description="Helical" evidence="2">
    <location>
        <begin position="84"/>
        <end position="108"/>
    </location>
</feature>
<keyword evidence="2" id="KW-0472">Membrane</keyword>
<dbReference type="AlphaFoldDB" id="A0A2S9YRK4"/>
<dbReference type="Proteomes" id="UP000238823">
    <property type="component" value="Unassembled WGS sequence"/>
</dbReference>
<feature type="transmembrane region" description="Helical" evidence="2">
    <location>
        <begin position="129"/>
        <end position="160"/>
    </location>
</feature>
<evidence type="ECO:0000313" key="4">
    <source>
        <dbReference type="Proteomes" id="UP000238823"/>
    </source>
</evidence>
<accession>A0A2S9YRK4</accession>
<evidence type="ECO:0000256" key="1">
    <source>
        <dbReference type="SAM" id="MobiDB-lite"/>
    </source>
</evidence>
<feature type="compositionally biased region" description="Pro residues" evidence="1">
    <location>
        <begin position="32"/>
        <end position="45"/>
    </location>
</feature>
<sequence>MNNPYGNLNQGSGNGQPGYPQPTPQYAQPGYSYPPPPRQAPPPHYEQPGYVSYGQGAAPPNAYHPAPGVHQANELSKLADDSQLWLMVAAGGFWFGFGFITGPLGWYFGSQIRGKYRALGHHPCSSANWAWGIGIATTLITYLGIMFVAGLLMMALGFLAV</sequence>
<dbReference type="EMBL" id="PVNL01000051">
    <property type="protein sequence ID" value="PRQ07716.1"/>
    <property type="molecule type" value="Genomic_DNA"/>
</dbReference>
<feature type="region of interest" description="Disordered" evidence="1">
    <location>
        <begin position="1"/>
        <end position="51"/>
    </location>
</feature>
<feature type="compositionally biased region" description="Polar residues" evidence="1">
    <location>
        <begin position="1"/>
        <end position="11"/>
    </location>
</feature>
<reference evidence="3 4" key="1">
    <citation type="submission" date="2018-03" db="EMBL/GenBank/DDBJ databases">
        <title>Draft Genome Sequences of the Obligatory Marine Myxobacteria Enhygromyxa salina SWB007.</title>
        <authorList>
            <person name="Poehlein A."/>
            <person name="Moghaddam J.A."/>
            <person name="Harms H."/>
            <person name="Alanjari M."/>
            <person name="Koenig G.M."/>
            <person name="Daniel R."/>
            <person name="Schaeberle T.F."/>
        </authorList>
    </citation>
    <scope>NUCLEOTIDE SEQUENCE [LARGE SCALE GENOMIC DNA]</scope>
    <source>
        <strain evidence="3 4">SWB007</strain>
    </source>
</reference>
<name>A0A2S9YRK4_9BACT</name>
<keyword evidence="2" id="KW-1133">Transmembrane helix</keyword>
<proteinExistence type="predicted"/>
<protein>
    <submittedName>
        <fullName evidence="3">Uncharacterized protein</fullName>
    </submittedName>
</protein>
<organism evidence="3 4">
    <name type="scientific">Enhygromyxa salina</name>
    <dbReference type="NCBI Taxonomy" id="215803"/>
    <lineage>
        <taxon>Bacteria</taxon>
        <taxon>Pseudomonadati</taxon>
        <taxon>Myxococcota</taxon>
        <taxon>Polyangia</taxon>
        <taxon>Nannocystales</taxon>
        <taxon>Nannocystaceae</taxon>
        <taxon>Enhygromyxa</taxon>
    </lineage>
</organism>